<dbReference type="GO" id="GO:0000213">
    <property type="term" value="F:tRNA-intron lyase activity"/>
    <property type="evidence" value="ECO:0007669"/>
    <property type="project" value="UniProtKB-EC"/>
</dbReference>
<dbReference type="STRING" id="590646.G3B2I5"/>
<dbReference type="InterPro" id="IPR006677">
    <property type="entry name" value="tRNA_intron_Endonuc_cat-like"/>
</dbReference>
<sequence>MLDLAVIDSDVLVFDVNVVKQLRNLGILGNFMGSLAAAPQQNSFLGLPLKLSPYEILWLVDNRQANLVKHKGITRINNHKEPYFYTQYNNEPSELEAVDIEVIRRKANPSSYSIFCQLKHQGYYLLPGLKFGGEFIAYPGDPLRYHSHVIVHPVSEVNFYSLIVSGRLATGVKKLYVISEPDETDPTFNITFSIEWAGFG</sequence>
<dbReference type="Pfam" id="PF01974">
    <property type="entry name" value="tRNA_int_endo"/>
    <property type="match status" value="1"/>
</dbReference>
<evidence type="ECO:0000259" key="6">
    <source>
        <dbReference type="Pfam" id="PF01974"/>
    </source>
</evidence>
<dbReference type="GeneID" id="18250692"/>
<dbReference type="eggNOG" id="KOG4133">
    <property type="taxonomic scope" value="Eukaryota"/>
</dbReference>
<evidence type="ECO:0000313" key="9">
    <source>
        <dbReference type="Proteomes" id="UP000000707"/>
    </source>
</evidence>
<dbReference type="OrthoDB" id="1612078at2759"/>
<comment type="catalytic activity">
    <reaction evidence="5">
        <text>pretRNA = a 3'-half-tRNA molecule with a 5'-OH end + a 5'-half-tRNA molecule with a 2',3'-cyclic phosphate end + an intron with a 2',3'-cyclic phosphate and a 5'-hydroxyl terminus.</text>
        <dbReference type="EC" id="4.6.1.16"/>
    </reaction>
</comment>
<evidence type="ECO:0000256" key="3">
    <source>
        <dbReference type="ARBA" id="ARBA00022694"/>
    </source>
</evidence>
<reference evidence="8 9" key="1">
    <citation type="journal article" date="2011" name="Proc. Natl. Acad. Sci. U.S.A.">
        <title>Comparative genomics of xylose-fermenting fungi for enhanced biofuel production.</title>
        <authorList>
            <person name="Wohlbach D.J."/>
            <person name="Kuo A."/>
            <person name="Sato T.K."/>
            <person name="Potts K.M."/>
            <person name="Salamov A.A."/>
            <person name="LaButti K.M."/>
            <person name="Sun H."/>
            <person name="Clum A."/>
            <person name="Pangilinan J.L."/>
            <person name="Lindquist E.A."/>
            <person name="Lucas S."/>
            <person name="Lapidus A."/>
            <person name="Jin M."/>
            <person name="Gunawan C."/>
            <person name="Balan V."/>
            <person name="Dale B.E."/>
            <person name="Jeffries T.W."/>
            <person name="Zinkel R."/>
            <person name="Barry K.W."/>
            <person name="Grigoriev I.V."/>
            <person name="Gasch A.P."/>
        </authorList>
    </citation>
    <scope>NUCLEOTIDE SEQUENCE [LARGE SCALE GENOMIC DNA]</scope>
    <source>
        <strain evidence="9">ATCC 10573 / BCRC 21748 / CBS 615 / JCM 9827 / NBRC 10315 / NRRL Y-1498 / VKM Y-70</strain>
    </source>
</reference>
<dbReference type="GO" id="GO:0003676">
    <property type="term" value="F:nucleic acid binding"/>
    <property type="evidence" value="ECO:0007669"/>
    <property type="project" value="InterPro"/>
</dbReference>
<dbReference type="EC" id="4.6.1.16" evidence="2"/>
<keyword evidence="8" id="KW-0540">Nuclease</keyword>
<dbReference type="Pfam" id="PF26577">
    <property type="entry name" value="TSEN34_N"/>
    <property type="match status" value="1"/>
</dbReference>
<comment type="similarity">
    <text evidence="1">Belongs to the tRNA-intron endonuclease family.</text>
</comment>
<dbReference type="InterPro" id="IPR059049">
    <property type="entry name" value="TSEN34_N"/>
</dbReference>
<dbReference type="GO" id="GO:0000379">
    <property type="term" value="P:tRNA-type intron splice site recognition and cleavage"/>
    <property type="evidence" value="ECO:0007669"/>
    <property type="project" value="TreeGrafter"/>
</dbReference>
<dbReference type="InterPro" id="IPR036167">
    <property type="entry name" value="tRNA_intron_Endo_cat-like_sf"/>
</dbReference>
<dbReference type="EMBL" id="GL996515">
    <property type="protein sequence ID" value="EGV64684.1"/>
    <property type="molecule type" value="Genomic_DNA"/>
</dbReference>
<keyword evidence="3" id="KW-0819">tRNA processing</keyword>
<evidence type="ECO:0000256" key="4">
    <source>
        <dbReference type="ARBA" id="ARBA00023239"/>
    </source>
</evidence>
<keyword evidence="8" id="KW-0255">Endonuclease</keyword>
<organism evidence="9">
    <name type="scientific">Candida tenuis (strain ATCC 10573 / BCRC 21748 / CBS 615 / JCM 9827 / NBRC 10315 / NRRL Y-1498 / VKM Y-70)</name>
    <name type="common">Yeast</name>
    <name type="synonym">Yamadazyma tenuis</name>
    <dbReference type="NCBI Taxonomy" id="590646"/>
    <lineage>
        <taxon>Eukaryota</taxon>
        <taxon>Fungi</taxon>
        <taxon>Dikarya</taxon>
        <taxon>Ascomycota</taxon>
        <taxon>Saccharomycotina</taxon>
        <taxon>Pichiomycetes</taxon>
        <taxon>Debaryomycetaceae</taxon>
        <taxon>Yamadazyma</taxon>
    </lineage>
</organism>
<evidence type="ECO:0000259" key="7">
    <source>
        <dbReference type="Pfam" id="PF26577"/>
    </source>
</evidence>
<keyword evidence="9" id="KW-1185">Reference proteome</keyword>
<accession>G3B2I5</accession>
<dbReference type="HOGENOM" id="CLU_049366_1_0_1"/>
<feature type="domain" description="TSEN34 N-terminal" evidence="7">
    <location>
        <begin position="4"/>
        <end position="69"/>
    </location>
</feature>
<dbReference type="PANTHER" id="PTHR13070">
    <property type="entry name" value="TRNA-SPLICING ENDONUCLEASE SUBUNIT SEN34-RELATED"/>
    <property type="match status" value="1"/>
</dbReference>
<dbReference type="KEGG" id="cten:18250692"/>
<gene>
    <name evidence="8" type="ORF">CANTEDRAFT_97546</name>
</gene>
<dbReference type="PANTHER" id="PTHR13070:SF0">
    <property type="entry name" value="TRNA-SPLICING ENDONUCLEASE SUBUNIT SEN34"/>
    <property type="match status" value="1"/>
</dbReference>
<name>G3B2I5_CANTC</name>
<dbReference type="GO" id="GO:0005634">
    <property type="term" value="C:nucleus"/>
    <property type="evidence" value="ECO:0007669"/>
    <property type="project" value="UniProtKB-ARBA"/>
</dbReference>
<feature type="domain" description="tRNA intron endonuclease catalytic" evidence="6">
    <location>
        <begin position="111"/>
        <end position="185"/>
    </location>
</feature>
<dbReference type="Gene3D" id="3.40.1350.10">
    <property type="match status" value="1"/>
</dbReference>
<proteinExistence type="inferred from homology"/>
<protein>
    <recommendedName>
        <fullName evidence="2">tRNA-intron lyase</fullName>
        <ecNumber evidence="2">4.6.1.16</ecNumber>
    </recommendedName>
</protein>
<dbReference type="Proteomes" id="UP000000707">
    <property type="component" value="Unassembled WGS sequence"/>
</dbReference>
<evidence type="ECO:0000313" key="8">
    <source>
        <dbReference type="EMBL" id="EGV64684.1"/>
    </source>
</evidence>
<dbReference type="CDD" id="cd22363">
    <property type="entry name" value="tRNA-intron_lyase_C"/>
    <property type="match status" value="1"/>
</dbReference>
<dbReference type="InterPro" id="IPR011856">
    <property type="entry name" value="tRNA_endonuc-like_dom_sf"/>
</dbReference>
<dbReference type="SUPFAM" id="SSF53032">
    <property type="entry name" value="tRNA-intron endonuclease catalytic domain-like"/>
    <property type="match status" value="1"/>
</dbReference>
<evidence type="ECO:0000256" key="1">
    <source>
        <dbReference type="ARBA" id="ARBA00008078"/>
    </source>
</evidence>
<evidence type="ECO:0000256" key="5">
    <source>
        <dbReference type="ARBA" id="ARBA00034031"/>
    </source>
</evidence>
<keyword evidence="8" id="KW-0378">Hydrolase</keyword>
<dbReference type="AlphaFoldDB" id="G3B2I5"/>
<evidence type="ECO:0000256" key="2">
    <source>
        <dbReference type="ARBA" id="ARBA00012573"/>
    </source>
</evidence>
<keyword evidence="4" id="KW-0456">Lyase</keyword>